<proteinExistence type="predicted"/>
<dbReference type="PROSITE" id="PS51257">
    <property type="entry name" value="PROKAR_LIPOPROTEIN"/>
    <property type="match status" value="1"/>
</dbReference>
<reference evidence="3 4" key="1">
    <citation type="submission" date="2013-05" db="EMBL/GenBank/DDBJ databases">
        <title>Genome assembly of Chondromyces apiculatus DSM 436.</title>
        <authorList>
            <person name="Sharma G."/>
            <person name="Khatri I."/>
            <person name="Kaur C."/>
            <person name="Mayilraj S."/>
            <person name="Subramanian S."/>
        </authorList>
    </citation>
    <scope>NUCLEOTIDE SEQUENCE [LARGE SCALE GENOMIC DNA]</scope>
    <source>
        <strain evidence="3 4">DSM 436</strain>
    </source>
</reference>
<dbReference type="Pfam" id="PF13385">
    <property type="entry name" value="Laminin_G_3"/>
    <property type="match status" value="1"/>
</dbReference>
<sequence length="380" mass="39188">MDMKRTARAVGVAVVSVALAGWMAVGCGSEEGQEPSGGSTSSGTGGQGGQGDQGGGGEGGGATGTGGQGPGCTPGATILCYSGPPETVNVGICRWGESTCHADGSGYGACEGEVLPREEVLGDAVDDDCDGTTVAVGESLVARYYFNEDPAAGVTQVEDTSSQPLPLQISNPNPSMPVLSVAADAEGHRGLTWTTAGSTATASAPFVGTKVQTRLNGNQAFTIELVARIEGIVNFSRLVFLGRSESSQNPFDALVLRFDNAGRLQAYIEDTTVGRWAYDYVSAGRSVLQLVVDSTQPIPDQRRKLYVNGVLLPAFDTNAPAQFSNVNLGTSTVFSVGSRPGGSHSIRGTIYYLALYETALAEAELQANATQLMADDDTVP</sequence>
<dbReference type="eggNOG" id="COG1520">
    <property type="taxonomic scope" value="Bacteria"/>
</dbReference>
<feature type="compositionally biased region" description="Low complexity" evidence="1">
    <location>
        <begin position="28"/>
        <end position="42"/>
    </location>
</feature>
<evidence type="ECO:0000313" key="4">
    <source>
        <dbReference type="Proteomes" id="UP000019678"/>
    </source>
</evidence>
<dbReference type="Gene3D" id="2.60.120.200">
    <property type="match status" value="1"/>
</dbReference>
<organism evidence="3 4">
    <name type="scientific">Chondromyces apiculatus DSM 436</name>
    <dbReference type="NCBI Taxonomy" id="1192034"/>
    <lineage>
        <taxon>Bacteria</taxon>
        <taxon>Pseudomonadati</taxon>
        <taxon>Myxococcota</taxon>
        <taxon>Polyangia</taxon>
        <taxon>Polyangiales</taxon>
        <taxon>Polyangiaceae</taxon>
        <taxon>Chondromyces</taxon>
    </lineage>
</organism>
<evidence type="ECO:0000313" key="3">
    <source>
        <dbReference type="EMBL" id="EYF01234.1"/>
    </source>
</evidence>
<dbReference type="Proteomes" id="UP000019678">
    <property type="component" value="Unassembled WGS sequence"/>
</dbReference>
<evidence type="ECO:0000256" key="1">
    <source>
        <dbReference type="SAM" id="MobiDB-lite"/>
    </source>
</evidence>
<accession>A0A017SW86</accession>
<feature type="signal peptide" evidence="2">
    <location>
        <begin position="1"/>
        <end position="20"/>
    </location>
</feature>
<keyword evidence="4" id="KW-1185">Reference proteome</keyword>
<dbReference type="SUPFAM" id="SSF49899">
    <property type="entry name" value="Concanavalin A-like lectins/glucanases"/>
    <property type="match status" value="1"/>
</dbReference>
<name>A0A017SW86_9BACT</name>
<evidence type="ECO:0000256" key="2">
    <source>
        <dbReference type="SAM" id="SignalP"/>
    </source>
</evidence>
<feature type="compositionally biased region" description="Gly residues" evidence="1">
    <location>
        <begin position="43"/>
        <end position="68"/>
    </location>
</feature>
<dbReference type="EMBL" id="ASRX01000085">
    <property type="protein sequence ID" value="EYF01234.1"/>
    <property type="molecule type" value="Genomic_DNA"/>
</dbReference>
<protein>
    <submittedName>
        <fullName evidence="3">Uncharacterized protein</fullName>
    </submittedName>
</protein>
<gene>
    <name evidence="3" type="ORF">CAP_8487</name>
</gene>
<dbReference type="InterPro" id="IPR013320">
    <property type="entry name" value="ConA-like_dom_sf"/>
</dbReference>
<feature type="region of interest" description="Disordered" evidence="1">
    <location>
        <begin position="28"/>
        <end position="68"/>
    </location>
</feature>
<comment type="caution">
    <text evidence="3">The sequence shown here is derived from an EMBL/GenBank/DDBJ whole genome shotgun (WGS) entry which is preliminary data.</text>
</comment>
<keyword evidence="2" id="KW-0732">Signal</keyword>
<feature type="chain" id="PRO_5001496417" evidence="2">
    <location>
        <begin position="21"/>
        <end position="380"/>
    </location>
</feature>
<dbReference type="AlphaFoldDB" id="A0A017SW86"/>